<feature type="compositionally biased region" description="Basic and acidic residues" evidence="10">
    <location>
        <begin position="218"/>
        <end position="227"/>
    </location>
</feature>
<keyword evidence="3 9" id="KW-0863">Zinc-finger</keyword>
<dbReference type="SMART" id="SM00249">
    <property type="entry name" value="PHD"/>
    <property type="match status" value="1"/>
</dbReference>
<evidence type="ECO:0000256" key="3">
    <source>
        <dbReference type="ARBA" id="ARBA00022771"/>
    </source>
</evidence>
<evidence type="ECO:0000256" key="9">
    <source>
        <dbReference type="PROSITE-ProRule" id="PRU00146"/>
    </source>
</evidence>
<evidence type="ECO:0000256" key="7">
    <source>
        <dbReference type="ARBA" id="ARBA00023242"/>
    </source>
</evidence>
<organism evidence="13 14">
    <name type="scientific">Lottia gigantea</name>
    <name type="common">Giant owl limpet</name>
    <dbReference type="NCBI Taxonomy" id="225164"/>
    <lineage>
        <taxon>Eukaryota</taxon>
        <taxon>Metazoa</taxon>
        <taxon>Spiralia</taxon>
        <taxon>Lophotrochozoa</taxon>
        <taxon>Mollusca</taxon>
        <taxon>Gastropoda</taxon>
        <taxon>Patellogastropoda</taxon>
        <taxon>Lottioidea</taxon>
        <taxon>Lottiidae</taxon>
        <taxon>Lottia</taxon>
    </lineage>
</organism>
<evidence type="ECO:0000256" key="5">
    <source>
        <dbReference type="ARBA" id="ARBA00023054"/>
    </source>
</evidence>
<dbReference type="GO" id="GO:0005634">
    <property type="term" value="C:nucleus"/>
    <property type="evidence" value="ECO:0007669"/>
    <property type="project" value="UniProtKB-SubCell"/>
</dbReference>
<dbReference type="KEGG" id="lgi:LOTGIDRAFT_117107"/>
<evidence type="ECO:0000256" key="10">
    <source>
        <dbReference type="SAM" id="MobiDB-lite"/>
    </source>
</evidence>
<evidence type="ECO:0000256" key="4">
    <source>
        <dbReference type="ARBA" id="ARBA00022833"/>
    </source>
</evidence>
<dbReference type="SUPFAM" id="SSF57903">
    <property type="entry name" value="FYVE/PHD zinc finger"/>
    <property type="match status" value="1"/>
</dbReference>
<evidence type="ECO:0000256" key="2">
    <source>
        <dbReference type="ARBA" id="ARBA00022723"/>
    </source>
</evidence>
<keyword evidence="5" id="KW-0175">Coiled coil</keyword>
<gene>
    <name evidence="13" type="ORF">LOTGIDRAFT_117107</name>
</gene>
<dbReference type="EMBL" id="KB201656">
    <property type="protein sequence ID" value="ESO95463.1"/>
    <property type="molecule type" value="Genomic_DNA"/>
</dbReference>
<dbReference type="InterPro" id="IPR019786">
    <property type="entry name" value="Zinc_finger_PHD-type_CS"/>
</dbReference>
<dbReference type="InterPro" id="IPR001487">
    <property type="entry name" value="Bromodomain"/>
</dbReference>
<sequence>MPICSQPDPNEDYCACCHNGGDVLCCDKCPRVYHLQCHIPPLQCVPPGVFVCLLCEPTEVVTTVEEQDAEMVNGGTKRKAPSGLSDKELKICEKILLELFCHQQSVAFHEPVGRNVLNYHKIVLKPQDFTTIKCKLSRQHFNHYNSVYDFLSDVKQVFNNCALYNDPLSEVGKAGKVVNKFLEDLVEENLPAYLKFVKKEAGASSDKNNSGISSPKRQRLDDDTTST</sequence>
<evidence type="ECO:0000259" key="11">
    <source>
        <dbReference type="PROSITE" id="PS50014"/>
    </source>
</evidence>
<evidence type="ECO:0008006" key="15">
    <source>
        <dbReference type="Google" id="ProtNLM"/>
    </source>
</evidence>
<dbReference type="Gene3D" id="3.30.40.10">
    <property type="entry name" value="Zinc/RING finger domain, C3HC4 (zinc finger)"/>
    <property type="match status" value="1"/>
</dbReference>
<keyword evidence="7" id="KW-0539">Nucleus</keyword>
<dbReference type="OrthoDB" id="6020909at2759"/>
<dbReference type="CDD" id="cd15541">
    <property type="entry name" value="PHD_TIF1_like"/>
    <property type="match status" value="1"/>
</dbReference>
<protein>
    <recommendedName>
        <fullName evidence="15">Bromo domain-containing protein</fullName>
    </recommendedName>
</protein>
<dbReference type="STRING" id="225164.V3ZVD8"/>
<accession>V3ZVD8</accession>
<dbReference type="InterPro" id="IPR019787">
    <property type="entry name" value="Znf_PHD-finger"/>
</dbReference>
<evidence type="ECO:0000256" key="6">
    <source>
        <dbReference type="ARBA" id="ARBA00023117"/>
    </source>
</evidence>
<dbReference type="Gene3D" id="1.20.920.10">
    <property type="entry name" value="Bromodomain-like"/>
    <property type="match status" value="1"/>
</dbReference>
<dbReference type="InterPro" id="IPR001965">
    <property type="entry name" value="Znf_PHD"/>
</dbReference>
<dbReference type="GO" id="GO:0000785">
    <property type="term" value="C:chromatin"/>
    <property type="evidence" value="ECO:0007669"/>
    <property type="project" value="TreeGrafter"/>
</dbReference>
<feature type="domain" description="PHD-type" evidence="12">
    <location>
        <begin position="11"/>
        <end position="58"/>
    </location>
</feature>
<dbReference type="CTD" id="20231453"/>
<keyword evidence="14" id="KW-1185">Reference proteome</keyword>
<dbReference type="Pfam" id="PF00439">
    <property type="entry name" value="Bromodomain"/>
    <property type="match status" value="1"/>
</dbReference>
<evidence type="ECO:0000256" key="1">
    <source>
        <dbReference type="ARBA" id="ARBA00004123"/>
    </source>
</evidence>
<feature type="region of interest" description="Disordered" evidence="10">
    <location>
        <begin position="200"/>
        <end position="227"/>
    </location>
</feature>
<dbReference type="SMART" id="SM00297">
    <property type="entry name" value="BROMO"/>
    <property type="match status" value="1"/>
</dbReference>
<dbReference type="HOGENOM" id="CLU_074732_1_1_1"/>
<dbReference type="SUPFAM" id="SSF47370">
    <property type="entry name" value="Bromodomain"/>
    <property type="match status" value="1"/>
</dbReference>
<dbReference type="InterPro" id="IPR011011">
    <property type="entry name" value="Znf_FYVE_PHD"/>
</dbReference>
<keyword evidence="4" id="KW-0862">Zinc</keyword>
<reference evidence="13 14" key="1">
    <citation type="journal article" date="2013" name="Nature">
        <title>Insights into bilaterian evolution from three spiralian genomes.</title>
        <authorList>
            <person name="Simakov O."/>
            <person name="Marletaz F."/>
            <person name="Cho S.J."/>
            <person name="Edsinger-Gonzales E."/>
            <person name="Havlak P."/>
            <person name="Hellsten U."/>
            <person name="Kuo D.H."/>
            <person name="Larsson T."/>
            <person name="Lv J."/>
            <person name="Arendt D."/>
            <person name="Savage R."/>
            <person name="Osoegawa K."/>
            <person name="de Jong P."/>
            <person name="Grimwood J."/>
            <person name="Chapman J.A."/>
            <person name="Shapiro H."/>
            <person name="Aerts A."/>
            <person name="Otillar R.P."/>
            <person name="Terry A.Y."/>
            <person name="Boore J.L."/>
            <person name="Grigoriev I.V."/>
            <person name="Lindberg D.R."/>
            <person name="Seaver E.C."/>
            <person name="Weisblat D.A."/>
            <person name="Putnam N.H."/>
            <person name="Rokhsar D.S."/>
        </authorList>
    </citation>
    <scope>NUCLEOTIDE SEQUENCE [LARGE SCALE GENOMIC DNA]</scope>
</reference>
<dbReference type="PROSITE" id="PS50014">
    <property type="entry name" value="BROMODOMAIN_2"/>
    <property type="match status" value="1"/>
</dbReference>
<comment type="subcellular location">
    <subcellularLocation>
        <location evidence="1">Nucleus</location>
    </subcellularLocation>
</comment>
<feature type="compositionally biased region" description="Polar residues" evidence="10">
    <location>
        <begin position="205"/>
        <end position="215"/>
    </location>
</feature>
<keyword evidence="2" id="KW-0479">Metal-binding</keyword>
<dbReference type="RefSeq" id="XP_009053970.1">
    <property type="nucleotide sequence ID" value="XM_009055722.1"/>
</dbReference>
<dbReference type="InterPro" id="IPR036427">
    <property type="entry name" value="Bromodomain-like_sf"/>
</dbReference>
<dbReference type="GO" id="GO:0008270">
    <property type="term" value="F:zinc ion binding"/>
    <property type="evidence" value="ECO:0007669"/>
    <property type="project" value="UniProtKB-KW"/>
</dbReference>
<name>V3ZVD8_LOTGI</name>
<evidence type="ECO:0000256" key="8">
    <source>
        <dbReference type="PROSITE-ProRule" id="PRU00035"/>
    </source>
</evidence>
<dbReference type="PROSITE" id="PS01359">
    <property type="entry name" value="ZF_PHD_1"/>
    <property type="match status" value="1"/>
</dbReference>
<evidence type="ECO:0000313" key="13">
    <source>
        <dbReference type="EMBL" id="ESO95463.1"/>
    </source>
</evidence>
<feature type="domain" description="Bromo" evidence="11">
    <location>
        <begin position="114"/>
        <end position="172"/>
    </location>
</feature>
<evidence type="ECO:0000259" key="12">
    <source>
        <dbReference type="PROSITE" id="PS50016"/>
    </source>
</evidence>
<dbReference type="InterPro" id="IPR013083">
    <property type="entry name" value="Znf_RING/FYVE/PHD"/>
</dbReference>
<proteinExistence type="predicted"/>
<dbReference type="PANTHER" id="PTHR45915">
    <property type="entry name" value="TRANSCRIPTION INTERMEDIARY FACTOR"/>
    <property type="match status" value="1"/>
</dbReference>
<dbReference type="OMA" id="KMYLQVK"/>
<dbReference type="GeneID" id="20231453"/>
<keyword evidence="6 8" id="KW-0103">Bromodomain</keyword>
<dbReference type="AlphaFoldDB" id="V3ZVD8"/>
<evidence type="ECO:0000313" key="14">
    <source>
        <dbReference type="Proteomes" id="UP000030746"/>
    </source>
</evidence>
<dbReference type="PANTHER" id="PTHR45915:SF6">
    <property type="entry name" value="E3 UBIQUITIN-PROTEIN LIGASE TRIM33"/>
    <property type="match status" value="1"/>
</dbReference>
<dbReference type="PROSITE" id="PS50016">
    <property type="entry name" value="ZF_PHD_2"/>
    <property type="match status" value="1"/>
</dbReference>
<dbReference type="Proteomes" id="UP000030746">
    <property type="component" value="Unassembled WGS sequence"/>
</dbReference>